<name>A0ABU7BPE8_9TELE</name>
<organism evidence="1 2">
    <name type="scientific">Ataeniobius toweri</name>
    <dbReference type="NCBI Taxonomy" id="208326"/>
    <lineage>
        <taxon>Eukaryota</taxon>
        <taxon>Metazoa</taxon>
        <taxon>Chordata</taxon>
        <taxon>Craniata</taxon>
        <taxon>Vertebrata</taxon>
        <taxon>Euteleostomi</taxon>
        <taxon>Actinopterygii</taxon>
        <taxon>Neopterygii</taxon>
        <taxon>Teleostei</taxon>
        <taxon>Neoteleostei</taxon>
        <taxon>Acanthomorphata</taxon>
        <taxon>Ovalentaria</taxon>
        <taxon>Atherinomorphae</taxon>
        <taxon>Cyprinodontiformes</taxon>
        <taxon>Goodeidae</taxon>
        <taxon>Ataeniobius</taxon>
    </lineage>
</organism>
<evidence type="ECO:0000313" key="1">
    <source>
        <dbReference type="EMBL" id="MED6252546.1"/>
    </source>
</evidence>
<gene>
    <name evidence="1" type="ORF">ATANTOWER_013244</name>
</gene>
<dbReference type="Proteomes" id="UP001345963">
    <property type="component" value="Unassembled WGS sequence"/>
</dbReference>
<reference evidence="1 2" key="1">
    <citation type="submission" date="2021-07" db="EMBL/GenBank/DDBJ databases">
        <authorList>
            <person name="Palmer J.M."/>
        </authorList>
    </citation>
    <scope>NUCLEOTIDE SEQUENCE [LARGE SCALE GENOMIC DNA]</scope>
    <source>
        <strain evidence="1 2">AT_MEX2019</strain>
        <tissue evidence="1">Muscle</tissue>
    </source>
</reference>
<feature type="non-terminal residue" evidence="1">
    <location>
        <position position="1"/>
    </location>
</feature>
<evidence type="ECO:0000313" key="2">
    <source>
        <dbReference type="Proteomes" id="UP001345963"/>
    </source>
</evidence>
<protein>
    <submittedName>
        <fullName evidence="1">Uncharacterized protein</fullName>
    </submittedName>
</protein>
<keyword evidence="2" id="KW-1185">Reference proteome</keyword>
<sequence>RFKQFIDIAGGGGWKAEQETALGLELTRRERRLDIGVLRNGGNFRRRVFEGDLLRKAEVGLVGEVSLSTVTEASRECAVLCCLIQVPSERLCGIDGWTGR</sequence>
<dbReference type="EMBL" id="JAHUTI010061801">
    <property type="protein sequence ID" value="MED6252546.1"/>
    <property type="molecule type" value="Genomic_DNA"/>
</dbReference>
<comment type="caution">
    <text evidence="1">The sequence shown here is derived from an EMBL/GenBank/DDBJ whole genome shotgun (WGS) entry which is preliminary data.</text>
</comment>
<proteinExistence type="predicted"/>
<accession>A0ABU7BPE8</accession>